<feature type="compositionally biased region" description="Basic and acidic residues" evidence="1">
    <location>
        <begin position="92"/>
        <end position="106"/>
    </location>
</feature>
<name>A0A4Y2SQM4_ARAVE</name>
<evidence type="ECO:0000313" key="2">
    <source>
        <dbReference type="EMBL" id="GBN90604.1"/>
    </source>
</evidence>
<reference evidence="2 3" key="1">
    <citation type="journal article" date="2019" name="Sci. Rep.">
        <title>Orb-weaving spider Araneus ventricosus genome elucidates the spidroin gene catalogue.</title>
        <authorList>
            <person name="Kono N."/>
            <person name="Nakamura H."/>
            <person name="Ohtoshi R."/>
            <person name="Moran D.A.P."/>
            <person name="Shinohara A."/>
            <person name="Yoshida Y."/>
            <person name="Fujiwara M."/>
            <person name="Mori M."/>
            <person name="Tomita M."/>
            <person name="Arakawa K."/>
        </authorList>
    </citation>
    <scope>NUCLEOTIDE SEQUENCE [LARGE SCALE GENOMIC DNA]</scope>
</reference>
<feature type="region of interest" description="Disordered" evidence="1">
    <location>
        <begin position="82"/>
        <end position="106"/>
    </location>
</feature>
<evidence type="ECO:0000313" key="3">
    <source>
        <dbReference type="Proteomes" id="UP000499080"/>
    </source>
</evidence>
<accession>A0A4Y2SQM4</accession>
<dbReference type="EMBL" id="BGPR01023434">
    <property type="protein sequence ID" value="GBN90604.1"/>
    <property type="molecule type" value="Genomic_DNA"/>
</dbReference>
<dbReference type="Proteomes" id="UP000499080">
    <property type="component" value="Unassembled WGS sequence"/>
</dbReference>
<sequence>MTISQTSRLPSARATFFPYILLPPTQSTNRSLWNDESVSERRVRIRAGSSRPNPNGESGSVRRVLNEERIRSFQPIRSFWSDSSPVDPFEDPDLRIRPGVNDHHSY</sequence>
<protein>
    <submittedName>
        <fullName evidence="2">Uncharacterized protein</fullName>
    </submittedName>
</protein>
<keyword evidence="3" id="KW-1185">Reference proteome</keyword>
<feature type="region of interest" description="Disordered" evidence="1">
    <location>
        <begin position="42"/>
        <end position="63"/>
    </location>
</feature>
<evidence type="ECO:0000256" key="1">
    <source>
        <dbReference type="SAM" id="MobiDB-lite"/>
    </source>
</evidence>
<gene>
    <name evidence="2" type="ORF">AVEN_222212_1</name>
</gene>
<proteinExistence type="predicted"/>
<comment type="caution">
    <text evidence="2">The sequence shown here is derived from an EMBL/GenBank/DDBJ whole genome shotgun (WGS) entry which is preliminary data.</text>
</comment>
<dbReference type="AlphaFoldDB" id="A0A4Y2SQM4"/>
<organism evidence="2 3">
    <name type="scientific">Araneus ventricosus</name>
    <name type="common">Orbweaver spider</name>
    <name type="synonym">Epeira ventricosa</name>
    <dbReference type="NCBI Taxonomy" id="182803"/>
    <lineage>
        <taxon>Eukaryota</taxon>
        <taxon>Metazoa</taxon>
        <taxon>Ecdysozoa</taxon>
        <taxon>Arthropoda</taxon>
        <taxon>Chelicerata</taxon>
        <taxon>Arachnida</taxon>
        <taxon>Araneae</taxon>
        <taxon>Araneomorphae</taxon>
        <taxon>Entelegynae</taxon>
        <taxon>Araneoidea</taxon>
        <taxon>Araneidae</taxon>
        <taxon>Araneus</taxon>
    </lineage>
</organism>